<evidence type="ECO:0000313" key="2">
    <source>
        <dbReference type="Proteomes" id="UP001430374"/>
    </source>
</evidence>
<reference evidence="1" key="1">
    <citation type="submission" date="2021-08" db="EMBL/GenBank/DDBJ databases">
        <title>Complete genome sequence of Chryseobacterium sp strain PS-8.</title>
        <authorList>
            <person name="Das S.K."/>
        </authorList>
    </citation>
    <scope>NUCLEOTIDE SEQUENCE</scope>
    <source>
        <strain evidence="1">PS-8</strain>
    </source>
</reference>
<dbReference type="Proteomes" id="UP001430374">
    <property type="component" value="Unassembled WGS sequence"/>
</dbReference>
<comment type="caution">
    <text evidence="1">The sequence shown here is derived from an EMBL/GenBank/DDBJ whole genome shotgun (WGS) entry which is preliminary data.</text>
</comment>
<accession>A0ABS9C6S0</accession>
<sequence length="171" mass="20369">MALQSSFCAHRNFEERKRLVKKSLHNPEDFNEIVQRISGLKQNSLRKWGKMDVCQMMRHCSYVLLIPQRKLQLTPINILFRWIGIVTKLEMQIFNNGIPRNMPTFQKLIVNFECDFNSEKANLLKTLEDYKVTFKTGNLPLQHVLFGQMKEKDWGFLEYKHLDHHLKQFST</sequence>
<evidence type="ECO:0000313" key="1">
    <source>
        <dbReference type="EMBL" id="MCF2219016.1"/>
    </source>
</evidence>
<dbReference type="InterPro" id="IPR011463">
    <property type="entry name" value="DUF1569"/>
</dbReference>
<dbReference type="EMBL" id="JACSGT010000001">
    <property type="protein sequence ID" value="MCF2219016.1"/>
    <property type="molecule type" value="Genomic_DNA"/>
</dbReference>
<organism evidence="1 2">
    <name type="scientific">Chryseobacterium indicum</name>
    <dbReference type="NCBI Taxonomy" id="2766954"/>
    <lineage>
        <taxon>Bacteria</taxon>
        <taxon>Pseudomonadati</taxon>
        <taxon>Bacteroidota</taxon>
        <taxon>Flavobacteriia</taxon>
        <taxon>Flavobacteriales</taxon>
        <taxon>Weeksellaceae</taxon>
        <taxon>Chryseobacterium group</taxon>
        <taxon>Chryseobacterium</taxon>
    </lineage>
</organism>
<proteinExistence type="predicted"/>
<protein>
    <submittedName>
        <fullName evidence="1">DUF1569 domain-containing protein</fullName>
    </submittedName>
</protein>
<gene>
    <name evidence="1" type="ORF">H9Q08_06845</name>
</gene>
<dbReference type="Pfam" id="PF07606">
    <property type="entry name" value="DUF1569"/>
    <property type="match status" value="1"/>
</dbReference>
<keyword evidence="2" id="KW-1185">Reference proteome</keyword>
<name>A0ABS9C6S0_9FLAO</name>